<organism evidence="4">
    <name type="scientific">Harpegnathos saltator</name>
    <name type="common">Jerdon's jumping ant</name>
    <dbReference type="NCBI Taxonomy" id="610380"/>
    <lineage>
        <taxon>Eukaryota</taxon>
        <taxon>Metazoa</taxon>
        <taxon>Ecdysozoa</taxon>
        <taxon>Arthropoda</taxon>
        <taxon>Hexapoda</taxon>
        <taxon>Insecta</taxon>
        <taxon>Pterygota</taxon>
        <taxon>Neoptera</taxon>
        <taxon>Endopterygota</taxon>
        <taxon>Hymenoptera</taxon>
        <taxon>Apocrita</taxon>
        <taxon>Aculeata</taxon>
        <taxon>Formicoidea</taxon>
        <taxon>Formicidae</taxon>
        <taxon>Ponerinae</taxon>
        <taxon>Ponerini</taxon>
        <taxon>Harpegnathos</taxon>
    </lineage>
</organism>
<feature type="coiled-coil region" evidence="1">
    <location>
        <begin position="41"/>
        <end position="68"/>
    </location>
</feature>
<feature type="region of interest" description="Disordered" evidence="2">
    <location>
        <begin position="92"/>
        <end position="123"/>
    </location>
</feature>
<keyword evidence="4" id="KW-1185">Reference proteome</keyword>
<feature type="compositionally biased region" description="Basic and acidic residues" evidence="2">
    <location>
        <begin position="329"/>
        <end position="344"/>
    </location>
</feature>
<dbReference type="InParanoid" id="E2B912"/>
<evidence type="ECO:0000313" key="3">
    <source>
        <dbReference type="EMBL" id="EFN87817.1"/>
    </source>
</evidence>
<dbReference type="AlphaFoldDB" id="E2B912"/>
<feature type="compositionally biased region" description="Basic residues" evidence="2">
    <location>
        <begin position="107"/>
        <end position="120"/>
    </location>
</feature>
<sequence length="432" mass="47542">MALSVFDLKGIFKAVLSTLIARVAAHDGEEDRDVTGIWREIKELREKLREVKVKNRKLEEELGAARAAASCSAPAPSHPTTAQRRMYADVVSGDGSSASKREGTLVSRRRKTKQKRRRIVKSPIREDSTSVKEMEVDGDGVNVYNDNLDFFRPEILGQRKELEDSLAISGLDAGARELYQEWTRRLLECVEERELFDPETEEHARLTQEIEGLTLMRKGLMEDRPKGGSSGTVAWAEDSQERIGETRPISPPPKDPVQGQGGETGLSPIEGLAAGIGGGGRGFPPPPWTWTRGRRWYTQWSIGVRCSKGPRSSEGPQRTDTEEQTDLGMVRHAEPLEAEKERRVMPRGSPPTTLGEEELEDAPPLTPHGTDPSSYSPEEGEREVGTPCTSAETSVPEVPVEVAPPDGADATLLREAPAERAEVGSPEEWPKA</sequence>
<keyword evidence="1" id="KW-0175">Coiled coil</keyword>
<evidence type="ECO:0000256" key="1">
    <source>
        <dbReference type="SAM" id="Coils"/>
    </source>
</evidence>
<reference evidence="3 4" key="1">
    <citation type="journal article" date="2010" name="Science">
        <title>Genomic comparison of the ants Camponotus floridanus and Harpegnathos saltator.</title>
        <authorList>
            <person name="Bonasio R."/>
            <person name="Zhang G."/>
            <person name="Ye C."/>
            <person name="Mutti N.S."/>
            <person name="Fang X."/>
            <person name="Qin N."/>
            <person name="Donahue G."/>
            <person name="Yang P."/>
            <person name="Li Q."/>
            <person name="Li C."/>
            <person name="Zhang P."/>
            <person name="Huang Z."/>
            <person name="Berger S.L."/>
            <person name="Reinberg D."/>
            <person name="Wang J."/>
            <person name="Liebig J."/>
        </authorList>
    </citation>
    <scope>NUCLEOTIDE SEQUENCE [LARGE SCALE GENOMIC DNA]</scope>
    <source>
        <strain evidence="3 4">R22 G/1</strain>
    </source>
</reference>
<feature type="region of interest" description="Disordered" evidence="2">
    <location>
        <begin position="221"/>
        <end position="291"/>
    </location>
</feature>
<dbReference type="Proteomes" id="UP000008237">
    <property type="component" value="Unassembled WGS sequence"/>
</dbReference>
<accession>E2B912</accession>
<gene>
    <name evidence="3" type="ORF">EAI_07085</name>
</gene>
<evidence type="ECO:0000256" key="2">
    <source>
        <dbReference type="SAM" id="MobiDB-lite"/>
    </source>
</evidence>
<feature type="region of interest" description="Disordered" evidence="2">
    <location>
        <begin position="303"/>
        <end position="432"/>
    </location>
</feature>
<protein>
    <submittedName>
        <fullName evidence="3">Uncharacterized protein</fullName>
    </submittedName>
</protein>
<proteinExistence type="predicted"/>
<name>E2B912_HARSA</name>
<feature type="compositionally biased region" description="Basic and acidic residues" evidence="2">
    <location>
        <begin position="416"/>
        <end position="432"/>
    </location>
</feature>
<dbReference type="EMBL" id="GL446416">
    <property type="protein sequence ID" value="EFN87817.1"/>
    <property type="molecule type" value="Genomic_DNA"/>
</dbReference>
<evidence type="ECO:0000313" key="4">
    <source>
        <dbReference type="Proteomes" id="UP000008237"/>
    </source>
</evidence>
<feature type="compositionally biased region" description="Low complexity" evidence="2">
    <location>
        <begin position="395"/>
        <end position="405"/>
    </location>
</feature>